<organism evidence="1 2">
    <name type="scientific">Vibrio panuliri</name>
    <dbReference type="NCBI Taxonomy" id="1381081"/>
    <lineage>
        <taxon>Bacteria</taxon>
        <taxon>Pseudomonadati</taxon>
        <taxon>Pseudomonadota</taxon>
        <taxon>Gammaproteobacteria</taxon>
        <taxon>Vibrionales</taxon>
        <taxon>Vibrionaceae</taxon>
        <taxon>Vibrio</taxon>
    </lineage>
</organism>
<protein>
    <submittedName>
        <fullName evidence="1">Uncharacterized protein</fullName>
    </submittedName>
</protein>
<reference evidence="1 2" key="1">
    <citation type="submission" date="2016-09" db="EMBL/GenBank/DDBJ databases">
        <title>Genomic Taxonomy of the Vibrionaceae.</title>
        <authorList>
            <person name="Gonzalez-Castillo A."/>
            <person name="Gomez-Gil B."/>
            <person name="Enciso-Ibarra K."/>
        </authorList>
    </citation>
    <scope>NUCLEOTIDE SEQUENCE [LARGE SCALE GENOMIC DNA]</scope>
    <source>
        <strain evidence="1 2">CAIM 703</strain>
    </source>
</reference>
<dbReference type="Proteomes" id="UP000186313">
    <property type="component" value="Unassembled WGS sequence"/>
</dbReference>
<evidence type="ECO:0000313" key="1">
    <source>
        <dbReference type="EMBL" id="OLQ93562.1"/>
    </source>
</evidence>
<evidence type="ECO:0000313" key="2">
    <source>
        <dbReference type="Proteomes" id="UP000186313"/>
    </source>
</evidence>
<name>A0A1Q9HRV7_9VIBR</name>
<dbReference type="RefSeq" id="WP_025548451.1">
    <property type="nucleotide sequence ID" value="NZ_MJMJ01000001.1"/>
</dbReference>
<gene>
    <name evidence="1" type="ORF">BIY22_03455</name>
</gene>
<accession>A0A1Q9HRV7</accession>
<dbReference type="AlphaFoldDB" id="A0A1Q9HRV7"/>
<proteinExistence type="predicted"/>
<comment type="caution">
    <text evidence="1">The sequence shown here is derived from an EMBL/GenBank/DDBJ whole genome shotgun (WGS) entry which is preliminary data.</text>
</comment>
<dbReference type="STRING" id="1381081.BIY22_03455"/>
<dbReference type="EMBL" id="MJMJ01000001">
    <property type="protein sequence ID" value="OLQ93562.1"/>
    <property type="molecule type" value="Genomic_DNA"/>
</dbReference>
<sequence length="94" mass="10794">MLNDVAKIIAPEEYMNKDELEKHRKQADSEYGFTWSPSLMLAVLGDSEYHRMLRASGYTVQELQAHQQERLRLFDQGVAVADLPTLQINKNMIG</sequence>